<evidence type="ECO:0000313" key="5">
    <source>
        <dbReference type="Proteomes" id="UP001519342"/>
    </source>
</evidence>
<proteinExistence type="predicted"/>
<feature type="repeat" description="TPR" evidence="3">
    <location>
        <begin position="300"/>
        <end position="333"/>
    </location>
</feature>
<feature type="repeat" description="TPR" evidence="3">
    <location>
        <begin position="266"/>
        <end position="299"/>
    </location>
</feature>
<name>A0ABS4GHP6_9FIRM</name>
<keyword evidence="1" id="KW-0677">Repeat</keyword>
<evidence type="ECO:0000256" key="2">
    <source>
        <dbReference type="ARBA" id="ARBA00022803"/>
    </source>
</evidence>
<organism evidence="4 5">
    <name type="scientific">Sedimentibacter acidaminivorans</name>
    <dbReference type="NCBI Taxonomy" id="913099"/>
    <lineage>
        <taxon>Bacteria</taxon>
        <taxon>Bacillati</taxon>
        <taxon>Bacillota</taxon>
        <taxon>Tissierellia</taxon>
        <taxon>Sedimentibacter</taxon>
    </lineage>
</organism>
<protein>
    <submittedName>
        <fullName evidence="4">Tetratricopeptide (TPR) repeat protein</fullName>
    </submittedName>
</protein>
<dbReference type="SUPFAM" id="SSF48452">
    <property type="entry name" value="TPR-like"/>
    <property type="match status" value="2"/>
</dbReference>
<dbReference type="RefSeq" id="WP_209512911.1">
    <property type="nucleotide sequence ID" value="NZ_JAGGKS010000011.1"/>
</dbReference>
<evidence type="ECO:0000313" key="4">
    <source>
        <dbReference type="EMBL" id="MBP1927199.1"/>
    </source>
</evidence>
<dbReference type="Gene3D" id="1.25.40.10">
    <property type="entry name" value="Tetratricopeptide repeat domain"/>
    <property type="match status" value="2"/>
</dbReference>
<sequence length="381" mass="44962">MNKNKKDEFFNKYFNNKKDDIFFVTLKKGVSIKFKEFEYITSSELPVPVRAGKLLEDIRRENEVEKAGISLSNIIDGIIYVQGSDKDFEYLYEYRKMLELLCFDLQPYIIHCINNLDEGNLDDSVIYGNALININEDDKNCFIYASVLEKKATDKKLKDNESQFFLEEAHFFYEKALDYNDKFALSYYKLGYYYKLQQQYVKAELHWKKHQELDKDVVRIEEIRNELQQLEPYVDFENGYNLVLKEQPNEALDLLLPLVNDFSGWWNLLFFIGLAYRSLGEYEIAEKYFENVLKIEQYQKETLNELGLCKICRGKYTEASELFTTLLNIEPGNCEIFCNRAVAHLYNNEVERAKEDITTALKINPDDEVALGIKLEIEQNY</sequence>
<evidence type="ECO:0000256" key="3">
    <source>
        <dbReference type="PROSITE-ProRule" id="PRU00339"/>
    </source>
</evidence>
<dbReference type="PANTHER" id="PTHR44858">
    <property type="entry name" value="TETRATRICOPEPTIDE REPEAT PROTEIN 6"/>
    <property type="match status" value="1"/>
</dbReference>
<keyword evidence="5" id="KW-1185">Reference proteome</keyword>
<dbReference type="InterPro" id="IPR011990">
    <property type="entry name" value="TPR-like_helical_dom_sf"/>
</dbReference>
<dbReference type="Pfam" id="PF13181">
    <property type="entry name" value="TPR_8"/>
    <property type="match status" value="2"/>
</dbReference>
<dbReference type="PANTHER" id="PTHR44858:SF1">
    <property type="entry name" value="UDP-N-ACETYLGLUCOSAMINE--PEPTIDE N-ACETYLGLUCOSAMINYLTRANSFERASE SPINDLY-RELATED"/>
    <property type="match status" value="1"/>
</dbReference>
<comment type="caution">
    <text evidence="4">The sequence shown here is derived from an EMBL/GenBank/DDBJ whole genome shotgun (WGS) entry which is preliminary data.</text>
</comment>
<feature type="repeat" description="TPR" evidence="3">
    <location>
        <begin position="334"/>
        <end position="367"/>
    </location>
</feature>
<evidence type="ECO:0000256" key="1">
    <source>
        <dbReference type="ARBA" id="ARBA00022737"/>
    </source>
</evidence>
<gene>
    <name evidence="4" type="ORF">J2Z76_003096</name>
</gene>
<dbReference type="Proteomes" id="UP001519342">
    <property type="component" value="Unassembled WGS sequence"/>
</dbReference>
<dbReference type="PROSITE" id="PS50005">
    <property type="entry name" value="TPR"/>
    <property type="match status" value="3"/>
</dbReference>
<keyword evidence="2 3" id="KW-0802">TPR repeat</keyword>
<accession>A0ABS4GHP6</accession>
<dbReference type="InterPro" id="IPR050498">
    <property type="entry name" value="Ycf3"/>
</dbReference>
<dbReference type="InterPro" id="IPR019734">
    <property type="entry name" value="TPR_rpt"/>
</dbReference>
<dbReference type="SMART" id="SM00028">
    <property type="entry name" value="TPR"/>
    <property type="match status" value="4"/>
</dbReference>
<dbReference type="EMBL" id="JAGGKS010000011">
    <property type="protein sequence ID" value="MBP1927199.1"/>
    <property type="molecule type" value="Genomic_DNA"/>
</dbReference>
<reference evidence="4 5" key="1">
    <citation type="submission" date="2021-03" db="EMBL/GenBank/DDBJ databases">
        <title>Genomic Encyclopedia of Type Strains, Phase IV (KMG-IV): sequencing the most valuable type-strain genomes for metagenomic binning, comparative biology and taxonomic classification.</title>
        <authorList>
            <person name="Goeker M."/>
        </authorList>
    </citation>
    <scope>NUCLEOTIDE SEQUENCE [LARGE SCALE GENOMIC DNA]</scope>
    <source>
        <strain evidence="4 5">DSM 24004</strain>
    </source>
</reference>